<evidence type="ECO:0000313" key="3">
    <source>
        <dbReference type="Proteomes" id="UP000053096"/>
    </source>
</evidence>
<dbReference type="EMBL" id="CYTV01000009">
    <property type="protein sequence ID" value="CUI99181.1"/>
    <property type="molecule type" value="Genomic_DNA"/>
</dbReference>
<keyword evidence="1" id="KW-0732">Signal</keyword>
<feature type="signal peptide" evidence="1">
    <location>
        <begin position="1"/>
        <end position="26"/>
    </location>
</feature>
<protein>
    <recommendedName>
        <fullName evidence="4">DUF2059 domain-containing protein</fullName>
    </recommendedName>
</protein>
<organism evidence="2 3">
    <name type="scientific">Bordetella pseudohinzii</name>
    <dbReference type="NCBI Taxonomy" id="1331258"/>
    <lineage>
        <taxon>Bacteria</taxon>
        <taxon>Pseudomonadati</taxon>
        <taxon>Pseudomonadota</taxon>
        <taxon>Betaproteobacteria</taxon>
        <taxon>Burkholderiales</taxon>
        <taxon>Alcaligenaceae</taxon>
        <taxon>Bordetella</taxon>
    </lineage>
</organism>
<gene>
    <name evidence="2" type="ORF">ERS370011_03227</name>
</gene>
<evidence type="ECO:0008006" key="4">
    <source>
        <dbReference type="Google" id="ProtNLM"/>
    </source>
</evidence>
<accession>A0A0M7GV51</accession>
<evidence type="ECO:0000313" key="2">
    <source>
        <dbReference type="EMBL" id="CUI99181.1"/>
    </source>
</evidence>
<feature type="chain" id="PRO_5005812868" description="DUF2059 domain-containing protein" evidence="1">
    <location>
        <begin position="27"/>
        <end position="161"/>
    </location>
</feature>
<dbReference type="RefSeq" id="WP_231584826.1">
    <property type="nucleotide sequence ID" value="NZ_CAJGUP010000171.1"/>
</dbReference>
<sequence>MTMGWRLRGMAWGLALLCVMAGLARAAGPLDAARDLVARQNLGVALLPMGLAAALRTETYAGLARQLGPEKAQALLEEELKRAAPTYRAQWDENLAQAYSQFFTAAELESVADKGDAAPEAAKLQGAANQVGAAMMQLSAPLLSQYVADVLLGAQKRASGG</sequence>
<name>A0A0M7GV51_9BORD</name>
<dbReference type="Proteomes" id="UP000053096">
    <property type="component" value="Unassembled WGS sequence"/>
</dbReference>
<dbReference type="AlphaFoldDB" id="A0A0M7GV51"/>
<evidence type="ECO:0000256" key="1">
    <source>
        <dbReference type="SAM" id="SignalP"/>
    </source>
</evidence>
<reference evidence="2 3" key="1">
    <citation type="submission" date="2015-09" db="EMBL/GenBank/DDBJ databases">
        <authorList>
            <person name="Jackson K.R."/>
            <person name="Lunt B.L."/>
            <person name="Fisher J.N.B."/>
            <person name="Gardner A.V."/>
            <person name="Bailey M.E."/>
            <person name="Deus L.M."/>
            <person name="Earl A.S."/>
            <person name="Gibby P.D."/>
            <person name="Hartmann K.A."/>
            <person name="Liu J.E."/>
            <person name="Manci A.M."/>
            <person name="Nielsen D.A."/>
            <person name="Solomon M.B."/>
            <person name="Breakwell D.P."/>
            <person name="Burnett S.H."/>
            <person name="Grose J.H."/>
        </authorList>
    </citation>
    <scope>NUCLEOTIDE SEQUENCE [LARGE SCALE GENOMIC DNA]</scope>
    <source>
        <strain evidence="2 3">2789STDY5608636</strain>
    </source>
</reference>
<proteinExistence type="predicted"/>